<evidence type="ECO:0000256" key="9">
    <source>
        <dbReference type="ARBA" id="ARBA00023242"/>
    </source>
</evidence>
<keyword evidence="7" id="KW-0506">mRNA capping</keyword>
<name>A0ABQ9FWM6_TEGGR</name>
<evidence type="ECO:0000256" key="8">
    <source>
        <dbReference type="ARBA" id="ARBA00023134"/>
    </source>
</evidence>
<evidence type="ECO:0000256" key="11">
    <source>
        <dbReference type="SAM" id="MobiDB-lite"/>
    </source>
</evidence>
<keyword evidence="9" id="KW-0539">Nucleus</keyword>
<dbReference type="SUPFAM" id="SSF50249">
    <property type="entry name" value="Nucleic acid-binding proteins"/>
    <property type="match status" value="1"/>
</dbReference>
<reference evidence="14 15" key="1">
    <citation type="submission" date="2022-12" db="EMBL/GenBank/DDBJ databases">
        <title>Chromosome-level genome of Tegillarca granosa.</title>
        <authorList>
            <person name="Kim J."/>
        </authorList>
    </citation>
    <scope>NUCLEOTIDE SEQUENCE [LARGE SCALE GENOMIC DNA]</scope>
    <source>
        <strain evidence="14">Teg-2019</strain>
        <tissue evidence="14">Adductor muscle</tissue>
    </source>
</reference>
<gene>
    <name evidence="14" type="ORF">KUTeg_000106</name>
</gene>
<keyword evidence="6" id="KW-0547">Nucleotide-binding</keyword>
<dbReference type="InterPro" id="IPR051029">
    <property type="entry name" value="mRNA_Capping_Enz/RNA_Phosphat"/>
</dbReference>
<evidence type="ECO:0000313" key="15">
    <source>
        <dbReference type="Proteomes" id="UP001217089"/>
    </source>
</evidence>
<feature type="region of interest" description="Disordered" evidence="11">
    <location>
        <begin position="297"/>
        <end position="319"/>
    </location>
</feature>
<dbReference type="Pfam" id="PF03919">
    <property type="entry name" value="mRNA_cap_C"/>
    <property type="match status" value="1"/>
</dbReference>
<dbReference type="Pfam" id="PF01331">
    <property type="entry name" value="mRNA_cap_enzyme"/>
    <property type="match status" value="2"/>
</dbReference>
<dbReference type="EMBL" id="JARBDR010000018">
    <property type="protein sequence ID" value="KAJ8321635.1"/>
    <property type="molecule type" value="Genomic_DNA"/>
</dbReference>
<protein>
    <recommendedName>
        <fullName evidence="2">mRNA guanylyltransferase</fullName>
        <ecNumber evidence="2">2.7.7.50</ecNumber>
    </recommendedName>
</protein>
<evidence type="ECO:0000256" key="4">
    <source>
        <dbReference type="ARBA" id="ARBA00022679"/>
    </source>
</evidence>
<evidence type="ECO:0000256" key="3">
    <source>
        <dbReference type="ARBA" id="ARBA00022664"/>
    </source>
</evidence>
<dbReference type="Gene3D" id="2.40.50.140">
    <property type="entry name" value="Nucleic acid-binding proteins"/>
    <property type="match status" value="1"/>
</dbReference>
<comment type="subcellular location">
    <subcellularLocation>
        <location evidence="1">Nucleus</location>
    </subcellularLocation>
</comment>
<evidence type="ECO:0000256" key="10">
    <source>
        <dbReference type="ARBA" id="ARBA00044624"/>
    </source>
</evidence>
<feature type="domain" description="mRNA capping enzyme adenylation" evidence="12">
    <location>
        <begin position="51"/>
        <end position="96"/>
    </location>
</feature>
<evidence type="ECO:0000259" key="12">
    <source>
        <dbReference type="Pfam" id="PF01331"/>
    </source>
</evidence>
<dbReference type="InterPro" id="IPR013846">
    <property type="entry name" value="mRNA_cap_enzyme_C"/>
</dbReference>
<comment type="caution">
    <text evidence="14">The sequence shown here is derived from an EMBL/GenBank/DDBJ whole genome shotgun (WGS) entry which is preliminary data.</text>
</comment>
<dbReference type="SUPFAM" id="SSF56091">
    <property type="entry name" value="DNA ligase/mRNA capping enzyme, catalytic domain"/>
    <property type="match status" value="1"/>
</dbReference>
<sequence>MFYVLEAETEDDNGNAIGDGDAGRNSFRDGRGDYKNKREFVKKVCLLILHRYMMLVDGVNEVYMIDRDNAVFHVPHLEFPRRKDLNSHIRQTLMDGGKEVGKTDFGTRLVCIEKEIIGPRYVKIQQGQLDKTKESFSVRAKPFWDCSVSRKILDGSFASQVSHEVDGLVFQPVPDPYSPGRCDSVLKWKPPDQNSIDFKLKITKENKPGMLPMTKAYLFVLGSDLPLFEMKYTKDLKELDGKIIECSWTGREWKFMRQRTDKSFPNSIKTAQGVWESIQHPVTKEILFNVCENERWMPPPKSSSGKDNELMPPPKKPRH</sequence>
<dbReference type="CDD" id="cd07895">
    <property type="entry name" value="Adenylation_mRNA_capping"/>
    <property type="match status" value="1"/>
</dbReference>
<evidence type="ECO:0000256" key="1">
    <source>
        <dbReference type="ARBA" id="ARBA00004123"/>
    </source>
</evidence>
<accession>A0ABQ9FWM6</accession>
<dbReference type="Gene3D" id="3.30.470.30">
    <property type="entry name" value="DNA ligase/mRNA capping enzyme"/>
    <property type="match status" value="2"/>
</dbReference>
<feature type="domain" description="mRNA capping enzyme adenylation" evidence="12">
    <location>
        <begin position="97"/>
        <end position="189"/>
    </location>
</feature>
<proteinExistence type="predicted"/>
<evidence type="ECO:0000256" key="5">
    <source>
        <dbReference type="ARBA" id="ARBA00022695"/>
    </source>
</evidence>
<evidence type="ECO:0000256" key="6">
    <source>
        <dbReference type="ARBA" id="ARBA00022741"/>
    </source>
</evidence>
<dbReference type="Gene3D" id="4.10.87.10">
    <property type="entry name" value="mRNA Capping Enzyme, domain 3"/>
    <property type="match status" value="1"/>
</dbReference>
<evidence type="ECO:0000259" key="13">
    <source>
        <dbReference type="Pfam" id="PF03919"/>
    </source>
</evidence>
<dbReference type="InterPro" id="IPR012340">
    <property type="entry name" value="NA-bd_OB-fold"/>
</dbReference>
<keyword evidence="4" id="KW-0808">Transferase</keyword>
<keyword evidence="15" id="KW-1185">Reference proteome</keyword>
<evidence type="ECO:0000313" key="14">
    <source>
        <dbReference type="EMBL" id="KAJ8321635.1"/>
    </source>
</evidence>
<keyword evidence="5" id="KW-0548">Nucleotidyltransferase</keyword>
<dbReference type="Proteomes" id="UP001217089">
    <property type="component" value="Unassembled WGS sequence"/>
</dbReference>
<feature type="domain" description="mRNA capping enzyme C-terminal" evidence="13">
    <location>
        <begin position="194"/>
        <end position="287"/>
    </location>
</feature>
<dbReference type="EC" id="2.7.7.50" evidence="2"/>
<keyword evidence="3" id="KW-0507">mRNA processing</keyword>
<keyword evidence="8" id="KW-0342">GTP-binding</keyword>
<dbReference type="PANTHER" id="PTHR10367:SF17">
    <property type="entry name" value="MRNA-CAPPING ENZYME"/>
    <property type="match status" value="1"/>
</dbReference>
<evidence type="ECO:0000256" key="2">
    <source>
        <dbReference type="ARBA" id="ARBA00012475"/>
    </source>
</evidence>
<organism evidence="14 15">
    <name type="scientific">Tegillarca granosa</name>
    <name type="common">Malaysian cockle</name>
    <name type="synonym">Anadara granosa</name>
    <dbReference type="NCBI Taxonomy" id="220873"/>
    <lineage>
        <taxon>Eukaryota</taxon>
        <taxon>Metazoa</taxon>
        <taxon>Spiralia</taxon>
        <taxon>Lophotrochozoa</taxon>
        <taxon>Mollusca</taxon>
        <taxon>Bivalvia</taxon>
        <taxon>Autobranchia</taxon>
        <taxon>Pteriomorphia</taxon>
        <taxon>Arcoida</taxon>
        <taxon>Arcoidea</taxon>
        <taxon>Arcidae</taxon>
        <taxon>Tegillarca</taxon>
    </lineage>
</organism>
<dbReference type="InterPro" id="IPR001339">
    <property type="entry name" value="mRNA_cap_enzyme_adenylation"/>
</dbReference>
<comment type="catalytic activity">
    <reaction evidence="10">
        <text>a 5'-end diphospho-ribonucleoside in mRNA + GTP + H(+) = a 5'-end (5'-triphosphoguanosine)-ribonucleoside in mRNA + diphosphate</text>
        <dbReference type="Rhea" id="RHEA:67012"/>
        <dbReference type="Rhea" id="RHEA-COMP:17165"/>
        <dbReference type="Rhea" id="RHEA-COMP:17166"/>
        <dbReference type="ChEBI" id="CHEBI:15378"/>
        <dbReference type="ChEBI" id="CHEBI:33019"/>
        <dbReference type="ChEBI" id="CHEBI:37565"/>
        <dbReference type="ChEBI" id="CHEBI:167616"/>
        <dbReference type="ChEBI" id="CHEBI:167617"/>
        <dbReference type="EC" id="2.7.7.50"/>
    </reaction>
    <physiologicalReaction direction="left-to-right" evidence="10">
        <dbReference type="Rhea" id="RHEA:67013"/>
    </physiologicalReaction>
</comment>
<dbReference type="PANTHER" id="PTHR10367">
    <property type="entry name" value="MRNA-CAPPING ENZYME"/>
    <property type="match status" value="1"/>
</dbReference>
<evidence type="ECO:0000256" key="7">
    <source>
        <dbReference type="ARBA" id="ARBA00023042"/>
    </source>
</evidence>